<dbReference type="CDD" id="cd14654">
    <property type="entry name" value="ZIP_Gal4"/>
    <property type="match status" value="1"/>
</dbReference>
<name>M3K2C0_CANMX</name>
<evidence type="ECO:0000256" key="8">
    <source>
        <dbReference type="ARBA" id="ARBA00023163"/>
    </source>
</evidence>
<keyword evidence="8" id="KW-0804">Transcription</keyword>
<dbReference type="GO" id="GO:0005634">
    <property type="term" value="C:nucleus"/>
    <property type="evidence" value="ECO:0007669"/>
    <property type="project" value="UniProtKB-SubCell"/>
</dbReference>
<dbReference type="GO" id="GO:0000978">
    <property type="term" value="F:RNA polymerase II cis-regulatory region sequence-specific DNA binding"/>
    <property type="evidence" value="ECO:0007669"/>
    <property type="project" value="TreeGrafter"/>
</dbReference>
<sequence>MSSIPQPEQEPPQQQQDQKPPQPIEQACDSCRKRKLKCSKEYPRCSKCIQHKWCCSYSPRTIRSPLTRAHLTDVENRVGQLEEILHYLLPNHQIDDILNDHDKKLLRPIRQKLYHDENDDDNHSNDSNNDNNNSNDTSIPIAQSYNSSVAHSPIDTITYPLRQSKSNPIDDYSKNKLKQEIMDDFLLNNISTTKKTDDYITPPSVFHTSMNSTAENSNLTSPTSLLSLNSYEGTIEDTIDLQQQPQLKKIKMEPCNQFTLFNDVNLDLIFDSVVDESINV</sequence>
<dbReference type="PROSITE" id="PS00463">
    <property type="entry name" value="ZN2_CY6_FUNGAL_1"/>
    <property type="match status" value="1"/>
</dbReference>
<evidence type="ECO:0000256" key="2">
    <source>
        <dbReference type="ARBA" id="ARBA00022723"/>
    </source>
</evidence>
<dbReference type="Gene3D" id="1.20.5.170">
    <property type="match status" value="1"/>
</dbReference>
<evidence type="ECO:0000256" key="1">
    <source>
        <dbReference type="ARBA" id="ARBA00004123"/>
    </source>
</evidence>
<dbReference type="EMBL" id="AOGT01000677">
    <property type="protein sequence ID" value="EMG49425.1"/>
    <property type="molecule type" value="Genomic_DNA"/>
</dbReference>
<evidence type="ECO:0000256" key="11">
    <source>
        <dbReference type="SAM" id="MobiDB-lite"/>
    </source>
</evidence>
<dbReference type="PROSITE" id="PS50048">
    <property type="entry name" value="ZN2_CY6_FUNGAL_2"/>
    <property type="match status" value="1"/>
</dbReference>
<reference evidence="13 14" key="1">
    <citation type="submission" date="2013-02" db="EMBL/GenBank/DDBJ databases">
        <title>Genome sequence of Candida maltosa Xu316, a potential industrial strain for xylitol and ethanol production.</title>
        <authorList>
            <person name="Yu J."/>
            <person name="Wang Q."/>
            <person name="Geng X."/>
            <person name="Bao W."/>
            <person name="He P."/>
            <person name="Cai J."/>
        </authorList>
    </citation>
    <scope>NUCLEOTIDE SEQUENCE [LARGE SCALE GENOMIC DNA]</scope>
    <source>
        <strain evidence="14">Xu316</strain>
    </source>
</reference>
<keyword evidence="5" id="KW-0238">DNA-binding</keyword>
<dbReference type="PANTHER" id="PTHR47424">
    <property type="entry name" value="REGULATORY PROTEIN GAL4"/>
    <property type="match status" value="1"/>
</dbReference>
<dbReference type="eggNOG" id="ENOG502SST6">
    <property type="taxonomic scope" value="Eukaryota"/>
</dbReference>
<feature type="region of interest" description="Disordered" evidence="11">
    <location>
        <begin position="1"/>
        <end position="25"/>
    </location>
</feature>
<dbReference type="GO" id="GO:0000435">
    <property type="term" value="P:positive regulation of transcription from RNA polymerase II promoter by galactose"/>
    <property type="evidence" value="ECO:0007669"/>
    <property type="project" value="TreeGrafter"/>
</dbReference>
<evidence type="ECO:0000256" key="9">
    <source>
        <dbReference type="ARBA" id="ARBA00023242"/>
    </source>
</evidence>
<organism evidence="13 14">
    <name type="scientific">Candida maltosa (strain Xu316)</name>
    <name type="common">Yeast</name>
    <dbReference type="NCBI Taxonomy" id="1245528"/>
    <lineage>
        <taxon>Eukaryota</taxon>
        <taxon>Fungi</taxon>
        <taxon>Dikarya</taxon>
        <taxon>Ascomycota</taxon>
        <taxon>Saccharomycotina</taxon>
        <taxon>Pichiomycetes</taxon>
        <taxon>Debaryomycetaceae</taxon>
        <taxon>Candida/Lodderomyces clade</taxon>
        <taxon>Candida</taxon>
    </lineage>
</organism>
<dbReference type="Gene3D" id="4.10.240.10">
    <property type="entry name" value="Zn(2)-C6 fungal-type DNA-binding domain"/>
    <property type="match status" value="1"/>
</dbReference>
<dbReference type="Proteomes" id="UP000011777">
    <property type="component" value="Unassembled WGS sequence"/>
</dbReference>
<dbReference type="GO" id="GO:0006012">
    <property type="term" value="P:galactose metabolic process"/>
    <property type="evidence" value="ECO:0007669"/>
    <property type="project" value="UniProtKB-KW"/>
</dbReference>
<dbReference type="FunFam" id="4.10.240.10:FF:000009">
    <property type="entry name" value="C6 transcription factor (Gal4)"/>
    <property type="match status" value="1"/>
</dbReference>
<evidence type="ECO:0000256" key="6">
    <source>
        <dbReference type="ARBA" id="ARBA00023144"/>
    </source>
</evidence>
<evidence type="ECO:0000256" key="4">
    <source>
        <dbReference type="ARBA" id="ARBA00023015"/>
    </source>
</evidence>
<comment type="subcellular location">
    <subcellularLocation>
        <location evidence="1">Nucleus</location>
    </subcellularLocation>
</comment>
<dbReference type="OMA" id="PIDDYSK"/>
<feature type="domain" description="Zn(2)-C6 fungal-type" evidence="12">
    <location>
        <begin position="27"/>
        <end position="57"/>
    </location>
</feature>
<dbReference type="STRING" id="1245528.M3K2C0"/>
<feature type="compositionally biased region" description="Low complexity" evidence="11">
    <location>
        <begin position="125"/>
        <end position="136"/>
    </location>
</feature>
<dbReference type="AlphaFoldDB" id="M3K2C0"/>
<dbReference type="SMART" id="SM00066">
    <property type="entry name" value="GAL4"/>
    <property type="match status" value="1"/>
</dbReference>
<evidence type="ECO:0000256" key="7">
    <source>
        <dbReference type="ARBA" id="ARBA00023159"/>
    </source>
</evidence>
<evidence type="ECO:0000256" key="3">
    <source>
        <dbReference type="ARBA" id="ARBA00022833"/>
    </source>
</evidence>
<dbReference type="GO" id="GO:0000981">
    <property type="term" value="F:DNA-binding transcription factor activity, RNA polymerase II-specific"/>
    <property type="evidence" value="ECO:0007669"/>
    <property type="project" value="InterPro"/>
</dbReference>
<dbReference type="HOGENOM" id="CLU_063730_0_0_1"/>
<keyword evidence="9" id="KW-0539">Nucleus</keyword>
<dbReference type="SUPFAM" id="SSF57701">
    <property type="entry name" value="Zn2/Cys6 DNA-binding domain"/>
    <property type="match status" value="1"/>
</dbReference>
<dbReference type="InterPro" id="IPR001138">
    <property type="entry name" value="Zn2Cys6_DnaBD"/>
</dbReference>
<dbReference type="PANTHER" id="PTHR47424:SF3">
    <property type="entry name" value="REGULATORY PROTEIN GAL4"/>
    <property type="match status" value="1"/>
</dbReference>
<comment type="caution">
    <text evidence="13">The sequence shown here is derived from an EMBL/GenBank/DDBJ whole genome shotgun (WGS) entry which is preliminary data.</text>
</comment>
<feature type="compositionally biased region" description="Basic and acidic residues" evidence="11">
    <location>
        <begin position="115"/>
        <end position="124"/>
    </location>
</feature>
<evidence type="ECO:0000256" key="10">
    <source>
        <dbReference type="ARBA" id="ARBA00023277"/>
    </source>
</evidence>
<evidence type="ECO:0000259" key="12">
    <source>
        <dbReference type="PROSITE" id="PS50048"/>
    </source>
</evidence>
<dbReference type="InterPro" id="IPR005600">
    <property type="entry name" value="Gal4_dimer_dom"/>
</dbReference>
<keyword evidence="10" id="KW-0119">Carbohydrate metabolism</keyword>
<keyword evidence="7" id="KW-0010">Activator</keyword>
<dbReference type="InterPro" id="IPR051127">
    <property type="entry name" value="Fungal_SecMet_Regulators"/>
</dbReference>
<proteinExistence type="predicted"/>
<evidence type="ECO:0000313" key="13">
    <source>
        <dbReference type="EMBL" id="EMG49425.1"/>
    </source>
</evidence>
<feature type="region of interest" description="Disordered" evidence="11">
    <location>
        <begin position="115"/>
        <end position="140"/>
    </location>
</feature>
<dbReference type="CDD" id="cd00067">
    <property type="entry name" value="GAL4"/>
    <property type="match status" value="1"/>
</dbReference>
<dbReference type="OrthoDB" id="3364175at2759"/>
<dbReference type="Pfam" id="PF00172">
    <property type="entry name" value="Zn_clus"/>
    <property type="match status" value="1"/>
</dbReference>
<keyword evidence="6" id="KW-0299">Galactose metabolism</keyword>
<accession>M3K2C0</accession>
<keyword evidence="14" id="KW-1185">Reference proteome</keyword>
<keyword evidence="3" id="KW-0862">Zinc</keyword>
<protein>
    <recommendedName>
        <fullName evidence="12">Zn(2)-C6 fungal-type domain-containing protein</fullName>
    </recommendedName>
</protein>
<evidence type="ECO:0000256" key="5">
    <source>
        <dbReference type="ARBA" id="ARBA00023125"/>
    </source>
</evidence>
<feature type="compositionally biased region" description="Low complexity" evidence="11">
    <location>
        <begin position="1"/>
        <end position="19"/>
    </location>
</feature>
<evidence type="ECO:0000313" key="14">
    <source>
        <dbReference type="Proteomes" id="UP000011777"/>
    </source>
</evidence>
<keyword evidence="2" id="KW-0479">Metal-binding</keyword>
<dbReference type="Pfam" id="PF03902">
    <property type="entry name" value="Gal4_dimer"/>
    <property type="match status" value="1"/>
</dbReference>
<dbReference type="InterPro" id="IPR036864">
    <property type="entry name" value="Zn2-C6_fun-type_DNA-bd_sf"/>
</dbReference>
<dbReference type="GO" id="GO:0008270">
    <property type="term" value="F:zinc ion binding"/>
    <property type="evidence" value="ECO:0007669"/>
    <property type="project" value="InterPro"/>
</dbReference>
<keyword evidence="4" id="KW-0805">Transcription regulation</keyword>
<gene>
    <name evidence="13" type="ORF">G210_5810</name>
</gene>